<dbReference type="AlphaFoldDB" id="A0A3L6RNC8"/>
<comment type="caution">
    <text evidence="1">The sequence shown here is derived from an EMBL/GenBank/DDBJ whole genome shotgun (WGS) entry which is preliminary data.</text>
</comment>
<dbReference type="EMBL" id="PQIB02000007">
    <property type="protein sequence ID" value="RLN07229.1"/>
    <property type="molecule type" value="Genomic_DNA"/>
</dbReference>
<dbReference type="Proteomes" id="UP000275267">
    <property type="component" value="Unassembled WGS sequence"/>
</dbReference>
<accession>A0A3L6RNC8</accession>
<reference evidence="2" key="1">
    <citation type="journal article" date="2019" name="Nat. Commun.">
        <title>The genome of broomcorn millet.</title>
        <authorList>
            <person name="Zou C."/>
            <person name="Miki D."/>
            <person name="Li D."/>
            <person name="Tang Q."/>
            <person name="Xiao L."/>
            <person name="Rajput S."/>
            <person name="Deng P."/>
            <person name="Jia W."/>
            <person name="Huang R."/>
            <person name="Zhang M."/>
            <person name="Sun Y."/>
            <person name="Hu J."/>
            <person name="Fu X."/>
            <person name="Schnable P.S."/>
            <person name="Li F."/>
            <person name="Zhang H."/>
            <person name="Feng B."/>
            <person name="Zhu X."/>
            <person name="Liu R."/>
            <person name="Schnable J.C."/>
            <person name="Zhu J.-K."/>
            <person name="Zhang H."/>
        </authorList>
    </citation>
    <scope>NUCLEOTIDE SEQUENCE [LARGE SCALE GENOMIC DNA]</scope>
</reference>
<evidence type="ECO:0000313" key="2">
    <source>
        <dbReference type="Proteomes" id="UP000275267"/>
    </source>
</evidence>
<keyword evidence="2" id="KW-1185">Reference proteome</keyword>
<name>A0A3L6RNC8_PANMI</name>
<evidence type="ECO:0000313" key="1">
    <source>
        <dbReference type="EMBL" id="RLN07229.1"/>
    </source>
</evidence>
<gene>
    <name evidence="1" type="ORF">C2845_PM11G02610</name>
</gene>
<sequence length="94" mass="10455">MISSMVLRSLHAQGHRVQIGLLYDSSAIGNSFIAKSLKLLNHLCRESCGAISSCDQKLKSLNAEKKSYQNASRSMMYDGHKVCDEVIFDIILVH</sequence>
<organism evidence="1 2">
    <name type="scientific">Panicum miliaceum</name>
    <name type="common">Proso millet</name>
    <name type="synonym">Broomcorn millet</name>
    <dbReference type="NCBI Taxonomy" id="4540"/>
    <lineage>
        <taxon>Eukaryota</taxon>
        <taxon>Viridiplantae</taxon>
        <taxon>Streptophyta</taxon>
        <taxon>Embryophyta</taxon>
        <taxon>Tracheophyta</taxon>
        <taxon>Spermatophyta</taxon>
        <taxon>Magnoliopsida</taxon>
        <taxon>Liliopsida</taxon>
        <taxon>Poales</taxon>
        <taxon>Poaceae</taxon>
        <taxon>PACMAD clade</taxon>
        <taxon>Panicoideae</taxon>
        <taxon>Panicodae</taxon>
        <taxon>Paniceae</taxon>
        <taxon>Panicinae</taxon>
        <taxon>Panicum</taxon>
        <taxon>Panicum sect. Panicum</taxon>
    </lineage>
</organism>
<protein>
    <submittedName>
        <fullName evidence="1">Uncharacterized protein</fullName>
    </submittedName>
</protein>
<proteinExistence type="predicted"/>